<dbReference type="AlphaFoldDB" id="A0A3S2TK94"/>
<dbReference type="InterPro" id="IPR041698">
    <property type="entry name" value="Methyltransf_25"/>
</dbReference>
<dbReference type="EMBL" id="SACT01000008">
    <property type="protein sequence ID" value="RVT49471.1"/>
    <property type="molecule type" value="Genomic_DNA"/>
</dbReference>
<feature type="region of interest" description="Disordered" evidence="1">
    <location>
        <begin position="1"/>
        <end position="26"/>
    </location>
</feature>
<dbReference type="GO" id="GO:0008168">
    <property type="term" value="F:methyltransferase activity"/>
    <property type="evidence" value="ECO:0007669"/>
    <property type="project" value="UniProtKB-KW"/>
</dbReference>
<organism evidence="3 4">
    <name type="scientific">Rubrivivax albus</name>
    <dbReference type="NCBI Taxonomy" id="2499835"/>
    <lineage>
        <taxon>Bacteria</taxon>
        <taxon>Pseudomonadati</taxon>
        <taxon>Pseudomonadota</taxon>
        <taxon>Betaproteobacteria</taxon>
        <taxon>Burkholderiales</taxon>
        <taxon>Sphaerotilaceae</taxon>
        <taxon>Rubrivivax</taxon>
    </lineage>
</organism>
<accession>A0A3S2TK94</accession>
<keyword evidence="3" id="KW-0489">Methyltransferase</keyword>
<evidence type="ECO:0000313" key="3">
    <source>
        <dbReference type="EMBL" id="RVT49471.1"/>
    </source>
</evidence>
<dbReference type="SUPFAM" id="SSF53335">
    <property type="entry name" value="S-adenosyl-L-methionine-dependent methyltransferases"/>
    <property type="match status" value="1"/>
</dbReference>
<dbReference type="Pfam" id="PF13649">
    <property type="entry name" value="Methyltransf_25"/>
    <property type="match status" value="1"/>
</dbReference>
<dbReference type="GO" id="GO:0032259">
    <property type="term" value="P:methylation"/>
    <property type="evidence" value="ECO:0007669"/>
    <property type="project" value="UniProtKB-KW"/>
</dbReference>
<keyword evidence="3" id="KW-0808">Transferase</keyword>
<evidence type="ECO:0000313" key="4">
    <source>
        <dbReference type="Proteomes" id="UP000288178"/>
    </source>
</evidence>
<feature type="domain" description="Methyltransferase" evidence="2">
    <location>
        <begin position="380"/>
        <end position="482"/>
    </location>
</feature>
<comment type="caution">
    <text evidence="3">The sequence shown here is derived from an EMBL/GenBank/DDBJ whole genome shotgun (WGS) entry which is preliminary data.</text>
</comment>
<protein>
    <submittedName>
        <fullName evidence="3">Methyltransferase domain-containing protein</fullName>
    </submittedName>
</protein>
<dbReference type="InterPro" id="IPR029063">
    <property type="entry name" value="SAM-dependent_MTases_sf"/>
</dbReference>
<evidence type="ECO:0000259" key="2">
    <source>
        <dbReference type="Pfam" id="PF13649"/>
    </source>
</evidence>
<reference evidence="3 4" key="1">
    <citation type="submission" date="2019-01" db="EMBL/GenBank/DDBJ databases">
        <authorList>
            <person name="Chen W.-M."/>
        </authorList>
    </citation>
    <scope>NUCLEOTIDE SEQUENCE [LARGE SCALE GENOMIC DNA]</scope>
    <source>
        <strain evidence="3 4">ICH-3</strain>
    </source>
</reference>
<dbReference type="RefSeq" id="WP_128200222.1">
    <property type="nucleotide sequence ID" value="NZ_SACT01000008.1"/>
</dbReference>
<dbReference type="Proteomes" id="UP000288178">
    <property type="component" value="Unassembled WGS sequence"/>
</dbReference>
<sequence>MPPASEADSTPTVRPLAGKVNAPQPGYGIHGNLHPDHTGTLLTLRLNGEPVASTGAGRPGYWDNRHAGSGFLFKVQALFDHLGDGDMLTVTAGDTPVPWADGNQVHVVANGRASRAGELLARIGEGMAFQKNGQLGLRLDRNETFFAQIDALFERIRRVVQGAIGAEVFVTYGALLGCIREGDFIASDDDIDLAYLSRQRTPEAVRAEFERVARALIDDGLHVKVGQYANLIKISADKGSLPIDLFYAWVDGEGQLDISYGFHGPAMAVGDDGLALVPGRIGRYTLPIPARHDEMLLQLYGPAWRVPDQGFSHFDKTRRLSTAHALDEAAVLRLYWESFYAHQGQMRPSTFAEFVLPRLQPPPAGLAGRVLGRRPAPVRVIEFGCGNGRDTLHFARHGHPVLGVDAAHAAVDAASRHAHAAGLDAARFQVLDLRDAAALDALLAAEAAAAGDAEVLVYCRFFLHAIPEDLQQGLLDALCRQLTRGFRFAAEFRTDRDQALKKSFGTTHYRRFIDADALVAALETGRGARREHFETGFGLSVYAGEDPHLCRMLLRFPARPAASRG</sequence>
<dbReference type="OrthoDB" id="9804312at2"/>
<proteinExistence type="predicted"/>
<evidence type="ECO:0000256" key="1">
    <source>
        <dbReference type="SAM" id="MobiDB-lite"/>
    </source>
</evidence>
<keyword evidence="4" id="KW-1185">Reference proteome</keyword>
<gene>
    <name evidence="3" type="ORF">ENE75_20595</name>
</gene>
<dbReference type="Gene3D" id="3.40.50.150">
    <property type="entry name" value="Vaccinia Virus protein VP39"/>
    <property type="match status" value="1"/>
</dbReference>
<name>A0A3S2TK94_9BURK</name>